<dbReference type="Proteomes" id="UP001274896">
    <property type="component" value="Unassembled WGS sequence"/>
</dbReference>
<dbReference type="EMBL" id="JAUCMX010000030">
    <property type="protein sequence ID" value="KAK3506573.1"/>
    <property type="molecule type" value="Genomic_DNA"/>
</dbReference>
<keyword evidence="2" id="KW-1185">Reference proteome</keyword>
<name>A0AAE0PSR4_9TELE</name>
<protein>
    <submittedName>
        <fullName evidence="1">Uncharacterized protein</fullName>
    </submittedName>
</protein>
<organism evidence="1 2">
    <name type="scientific">Hemibagrus guttatus</name>
    <dbReference type="NCBI Taxonomy" id="175788"/>
    <lineage>
        <taxon>Eukaryota</taxon>
        <taxon>Metazoa</taxon>
        <taxon>Chordata</taxon>
        <taxon>Craniata</taxon>
        <taxon>Vertebrata</taxon>
        <taxon>Euteleostomi</taxon>
        <taxon>Actinopterygii</taxon>
        <taxon>Neopterygii</taxon>
        <taxon>Teleostei</taxon>
        <taxon>Ostariophysi</taxon>
        <taxon>Siluriformes</taxon>
        <taxon>Bagridae</taxon>
        <taxon>Hemibagrus</taxon>
    </lineage>
</organism>
<accession>A0AAE0PSR4</accession>
<gene>
    <name evidence="1" type="ORF">QTP70_009904</name>
</gene>
<evidence type="ECO:0000313" key="1">
    <source>
        <dbReference type="EMBL" id="KAK3506573.1"/>
    </source>
</evidence>
<evidence type="ECO:0000313" key="2">
    <source>
        <dbReference type="Proteomes" id="UP001274896"/>
    </source>
</evidence>
<comment type="caution">
    <text evidence="1">The sequence shown here is derived from an EMBL/GenBank/DDBJ whole genome shotgun (WGS) entry which is preliminary data.</text>
</comment>
<dbReference type="AlphaFoldDB" id="A0AAE0PSR4"/>
<dbReference type="SUPFAM" id="SSF52266">
    <property type="entry name" value="SGNH hydrolase"/>
    <property type="match status" value="1"/>
</dbReference>
<proteinExistence type="predicted"/>
<dbReference type="Gene3D" id="3.40.50.12690">
    <property type="match status" value="1"/>
</dbReference>
<sequence>MWEIIGEVIACRCAWLEFRRVSALGLVHVGAWRVCDNNHHLTECDAVIIGDSIVRHVRATVAKCKVRTRCHPDARLFDVSAQVPMILKKNIGAVVLHAGTNDIGLRQTEILKKAWWRRYTPHRPRQGSSCQDHFPRSSEESRGSVDYLLLMNGYSHGVNIRNYLLLITGIFSGSILGSTVLMACTQAEQQSSQTTSPGHYAPSDWLTVIGNCHRTRAIMSTAITPAKGNESKVREVASCHCPSSCGAHVHGVYGS</sequence>
<reference evidence="1" key="1">
    <citation type="submission" date="2023-06" db="EMBL/GenBank/DDBJ databases">
        <title>Male Hemibagrus guttatus genome.</title>
        <authorList>
            <person name="Bian C."/>
        </authorList>
    </citation>
    <scope>NUCLEOTIDE SEQUENCE</scope>
    <source>
        <strain evidence="1">Male_cb2023</strain>
        <tissue evidence="1">Muscle</tissue>
    </source>
</reference>